<protein>
    <submittedName>
        <fullName evidence="2">Uncharacterized protein</fullName>
    </submittedName>
</protein>
<proteinExistence type="predicted"/>
<evidence type="ECO:0000313" key="3">
    <source>
        <dbReference type="Proteomes" id="UP000263517"/>
    </source>
</evidence>
<reference evidence="2 3" key="1">
    <citation type="journal article" date="2018" name="Nat. Biotechnol.">
        <title>A standardized bacterial taxonomy based on genome phylogeny substantially revises the tree of life.</title>
        <authorList>
            <person name="Parks D.H."/>
            <person name="Chuvochina M."/>
            <person name="Waite D.W."/>
            <person name="Rinke C."/>
            <person name="Skarshewski A."/>
            <person name="Chaumeil P.A."/>
            <person name="Hugenholtz P."/>
        </authorList>
    </citation>
    <scope>NUCLEOTIDE SEQUENCE [LARGE SCALE GENOMIC DNA]</scope>
    <source>
        <strain evidence="2">UBA11978</strain>
    </source>
</reference>
<sequence length="175" mass="18833">MKAGSRSSPALGSSSASAATKHSGRMSLTSLGSRTENAHKSAQIAEHLNFLNDTLKDIGATQVDMSPYAGRESQYLKAGDLQGGNPTVQVESVELVEFEKDGKKDIKPALKLVGKEKKLTLNATNTEKLIRSFGPQSEDWVGKSIMLGTQYYPAFDKEGLVLTPMGDEPSDDIPF</sequence>
<accession>A0A350P295</accession>
<evidence type="ECO:0000313" key="2">
    <source>
        <dbReference type="EMBL" id="HAW75412.1"/>
    </source>
</evidence>
<gene>
    <name evidence="2" type="ORF">DCW74_06715</name>
</gene>
<organism evidence="2 3">
    <name type="scientific">Alteromonas australica</name>
    <dbReference type="NCBI Taxonomy" id="589873"/>
    <lineage>
        <taxon>Bacteria</taxon>
        <taxon>Pseudomonadati</taxon>
        <taxon>Pseudomonadota</taxon>
        <taxon>Gammaproteobacteria</taxon>
        <taxon>Alteromonadales</taxon>
        <taxon>Alteromonadaceae</taxon>
        <taxon>Alteromonas/Salinimonas group</taxon>
        <taxon>Alteromonas</taxon>
    </lineage>
</organism>
<dbReference type="AlphaFoldDB" id="A0A350P295"/>
<dbReference type="Proteomes" id="UP000263517">
    <property type="component" value="Unassembled WGS sequence"/>
</dbReference>
<evidence type="ECO:0000256" key="1">
    <source>
        <dbReference type="SAM" id="MobiDB-lite"/>
    </source>
</evidence>
<comment type="caution">
    <text evidence="2">The sequence shown here is derived from an EMBL/GenBank/DDBJ whole genome shotgun (WGS) entry which is preliminary data.</text>
</comment>
<feature type="compositionally biased region" description="Polar residues" evidence="1">
    <location>
        <begin position="26"/>
        <end position="35"/>
    </location>
</feature>
<dbReference type="EMBL" id="DNAN01000232">
    <property type="protein sequence ID" value="HAW75412.1"/>
    <property type="molecule type" value="Genomic_DNA"/>
</dbReference>
<feature type="compositionally biased region" description="Low complexity" evidence="1">
    <location>
        <begin position="1"/>
        <end position="19"/>
    </location>
</feature>
<feature type="region of interest" description="Disordered" evidence="1">
    <location>
        <begin position="1"/>
        <end position="39"/>
    </location>
</feature>
<name>A0A350P295_9ALTE</name>